<protein>
    <submittedName>
        <fullName evidence="1">Uncharacterized protein</fullName>
    </submittedName>
</protein>
<sequence>MSQLGYGRFSRSVLGACAMSFFASGVQNCVMSYVLPAARCELELTTYQAGLINMAFMSGKSISLSVG</sequence>
<accession>A0A922M1I1</accession>
<proteinExistence type="predicted"/>
<evidence type="ECO:0000313" key="1">
    <source>
        <dbReference type="EMBL" id="KAH9628125.1"/>
    </source>
</evidence>
<gene>
    <name evidence="1" type="ORF">HF086_018341</name>
</gene>
<comment type="caution">
    <text evidence="1">The sequence shown here is derived from an EMBL/GenBank/DDBJ whole genome shotgun (WGS) entry which is preliminary data.</text>
</comment>
<dbReference type="EMBL" id="JACEFF010000928">
    <property type="protein sequence ID" value="KAH9628125.1"/>
    <property type="molecule type" value="Genomic_DNA"/>
</dbReference>
<name>A0A922M1I1_SPOEX</name>
<dbReference type="InterPro" id="IPR036259">
    <property type="entry name" value="MFS_trans_sf"/>
</dbReference>
<organism evidence="1 2">
    <name type="scientific">Spodoptera exigua</name>
    <name type="common">Beet armyworm</name>
    <name type="synonym">Noctua fulgens</name>
    <dbReference type="NCBI Taxonomy" id="7107"/>
    <lineage>
        <taxon>Eukaryota</taxon>
        <taxon>Metazoa</taxon>
        <taxon>Ecdysozoa</taxon>
        <taxon>Arthropoda</taxon>
        <taxon>Hexapoda</taxon>
        <taxon>Insecta</taxon>
        <taxon>Pterygota</taxon>
        <taxon>Neoptera</taxon>
        <taxon>Endopterygota</taxon>
        <taxon>Lepidoptera</taxon>
        <taxon>Glossata</taxon>
        <taxon>Ditrysia</taxon>
        <taxon>Noctuoidea</taxon>
        <taxon>Noctuidae</taxon>
        <taxon>Amphipyrinae</taxon>
        <taxon>Spodoptera</taxon>
    </lineage>
</organism>
<evidence type="ECO:0000313" key="2">
    <source>
        <dbReference type="Proteomes" id="UP000814243"/>
    </source>
</evidence>
<reference evidence="1" key="1">
    <citation type="journal article" date="2021" name="G3 (Bethesda)">
        <title>Genome and transcriptome analysis of the beet armyworm Spodoptera exigua reveals targets for pest control. .</title>
        <authorList>
            <person name="Simon S."/>
            <person name="Breeschoten T."/>
            <person name="Jansen H.J."/>
            <person name="Dirks R.P."/>
            <person name="Schranz M.E."/>
            <person name="Ros V.I.D."/>
        </authorList>
    </citation>
    <scope>NUCLEOTIDE SEQUENCE</scope>
    <source>
        <strain evidence="1">TB_SE_WUR_2020</strain>
    </source>
</reference>
<dbReference type="AlphaFoldDB" id="A0A922M1I1"/>
<dbReference type="Proteomes" id="UP000814243">
    <property type="component" value="Unassembled WGS sequence"/>
</dbReference>
<dbReference type="SUPFAM" id="SSF103473">
    <property type="entry name" value="MFS general substrate transporter"/>
    <property type="match status" value="1"/>
</dbReference>